<organism evidence="1">
    <name type="scientific">viral metagenome</name>
    <dbReference type="NCBI Taxonomy" id="1070528"/>
    <lineage>
        <taxon>unclassified sequences</taxon>
        <taxon>metagenomes</taxon>
        <taxon>organismal metagenomes</taxon>
    </lineage>
</organism>
<dbReference type="AlphaFoldDB" id="A0A6M3J7T1"/>
<dbReference type="Gene3D" id="3.40.50.150">
    <property type="entry name" value="Vaccinia Virus protein VP39"/>
    <property type="match status" value="1"/>
</dbReference>
<evidence type="ECO:0008006" key="3">
    <source>
        <dbReference type="Google" id="ProtNLM"/>
    </source>
</evidence>
<reference evidence="1" key="1">
    <citation type="submission" date="2020-03" db="EMBL/GenBank/DDBJ databases">
        <title>The deep terrestrial virosphere.</title>
        <authorList>
            <person name="Holmfeldt K."/>
            <person name="Nilsson E."/>
            <person name="Simone D."/>
            <person name="Lopez-Fernandez M."/>
            <person name="Wu X."/>
            <person name="de Brujin I."/>
            <person name="Lundin D."/>
            <person name="Andersson A."/>
            <person name="Bertilsson S."/>
            <person name="Dopson M."/>
        </authorList>
    </citation>
    <scope>NUCLEOTIDE SEQUENCE</scope>
    <source>
        <strain evidence="1">MM415B00426</strain>
        <strain evidence="2">TM448B00972</strain>
    </source>
</reference>
<dbReference type="InterPro" id="IPR029063">
    <property type="entry name" value="SAM-dependent_MTases_sf"/>
</dbReference>
<sequence>MMKKIIGKNFNWADPRHPVEEISLEIKNIPAYMGCVDFTYKRRDDYVADILFGVCPYTGTIQSMNRLPQDRVYLKPHNVCIGDVWETHNSLFAKFVISRIPDNAVIYEIGGGDGNIASRCIDYVKEWHCIEPNTPNNYFEHPKLIYHNNRYLDKNDIQNADIVVHSHVLEHMRSPIEFLISIDTPQIFSIPNFDEGMRIGNPSMLNFEHETALNANVLEDLVDRSGYSITSSEYSNFSLFYEIQKTDRLVDIRSYTFDYNRSLDILLSYRSSLVIQAIIIGNNVKRNRKKYGLVFFFGAHIFYTILQSCGMNTEFDGIIDNSTIKIGKRLYGTDHIVNNPNIIKDFDKVMVVVPSVPYRSEMIAQIKSLNPKAYIVTL</sequence>
<evidence type="ECO:0000313" key="2">
    <source>
        <dbReference type="EMBL" id="QJH97303.1"/>
    </source>
</evidence>
<evidence type="ECO:0000313" key="1">
    <source>
        <dbReference type="EMBL" id="QJA65197.1"/>
    </source>
</evidence>
<dbReference type="EMBL" id="MT141534">
    <property type="protein sequence ID" value="QJA65197.1"/>
    <property type="molecule type" value="Genomic_DNA"/>
</dbReference>
<dbReference type="EMBL" id="MT144681">
    <property type="protein sequence ID" value="QJH97303.1"/>
    <property type="molecule type" value="Genomic_DNA"/>
</dbReference>
<protein>
    <recommendedName>
        <fullName evidence="3">Methyltransferase</fullName>
    </recommendedName>
</protein>
<accession>A0A6M3J7T1</accession>
<name>A0A6M3J7T1_9ZZZZ</name>
<dbReference type="SUPFAM" id="SSF53335">
    <property type="entry name" value="S-adenosyl-L-methionine-dependent methyltransferases"/>
    <property type="match status" value="1"/>
</dbReference>
<dbReference type="Gene3D" id="3.40.50.720">
    <property type="entry name" value="NAD(P)-binding Rossmann-like Domain"/>
    <property type="match status" value="1"/>
</dbReference>
<proteinExistence type="predicted"/>
<gene>
    <name evidence="1" type="ORF">MM415B00426_0003</name>
    <name evidence="2" type="ORF">TM448B00972_0014</name>
</gene>